<protein>
    <submittedName>
        <fullName evidence="1">Uncharacterized conserved protein</fullName>
    </submittedName>
</protein>
<sequence length="142" mass="16197">MYQINEGRFTVPAGFEDKSTTVLQGVGGDKQLSLTVIRDVLEDHEGINEYVVRQLGELKKRLPGYKMLDKKTAFWGGAKAAIEGVQIESRYKYNKSEVFQRQAGFIVHDKKVLVLTLTRSLPFEEQAELCWQDLLSGFELRL</sequence>
<dbReference type="RefSeq" id="WP_049601752.1">
    <property type="nucleotide sequence ID" value="NZ_CQBK01000065.1"/>
</dbReference>
<dbReference type="Pfam" id="PF08786">
    <property type="entry name" value="DcrB"/>
    <property type="match status" value="1"/>
</dbReference>
<evidence type="ECO:0000313" key="1">
    <source>
        <dbReference type="EMBL" id="CNI76401.1"/>
    </source>
</evidence>
<dbReference type="Proteomes" id="UP000038204">
    <property type="component" value="Unassembled WGS sequence"/>
</dbReference>
<accession>A0A0T9RPZ4</accession>
<gene>
    <name evidence="1" type="ORF">ERS008667_04274</name>
</gene>
<dbReference type="Gene3D" id="3.40.1000.10">
    <property type="entry name" value="Mog1/PsbP, alpha/beta/alpha sandwich"/>
    <property type="match status" value="1"/>
</dbReference>
<dbReference type="InterPro" id="IPR014894">
    <property type="entry name" value="DcrB/EagT6"/>
</dbReference>
<dbReference type="SUPFAM" id="SSF55724">
    <property type="entry name" value="Mog1p/PsbP-like"/>
    <property type="match status" value="1"/>
</dbReference>
<organism evidence="1 2">
    <name type="scientific">Yersinia similis</name>
    <dbReference type="NCBI Taxonomy" id="367190"/>
    <lineage>
        <taxon>Bacteria</taxon>
        <taxon>Pseudomonadati</taxon>
        <taxon>Pseudomonadota</taxon>
        <taxon>Gammaproteobacteria</taxon>
        <taxon>Enterobacterales</taxon>
        <taxon>Yersiniaceae</taxon>
        <taxon>Yersinia</taxon>
    </lineage>
</organism>
<dbReference type="InterPro" id="IPR016123">
    <property type="entry name" value="Mog1/PsbP_a/b/a-sand"/>
</dbReference>
<evidence type="ECO:0000313" key="2">
    <source>
        <dbReference type="Proteomes" id="UP000038204"/>
    </source>
</evidence>
<proteinExistence type="predicted"/>
<reference evidence="1 2" key="1">
    <citation type="submission" date="2015-03" db="EMBL/GenBank/DDBJ databases">
        <authorList>
            <person name="Murphy D."/>
        </authorList>
    </citation>
    <scope>NUCLEOTIDE SEQUENCE [LARGE SCALE GENOMIC DNA]</scope>
    <source>
        <strain evidence="1 2">Y233</strain>
    </source>
</reference>
<name>A0A0T9RPZ4_9GAMM</name>
<dbReference type="EMBL" id="CQBK01000065">
    <property type="protein sequence ID" value="CNI76401.1"/>
    <property type="molecule type" value="Genomic_DNA"/>
</dbReference>
<dbReference type="AlphaFoldDB" id="A0A0T9RPZ4"/>